<dbReference type="Proteomes" id="UP000032142">
    <property type="component" value="Unassembled WGS sequence"/>
</dbReference>
<reference evidence="1" key="1">
    <citation type="submission" date="2014-09" db="EMBL/GenBank/DDBJ databases">
        <title>G. arboreum L. cv. AKA8401 A2 genome assembly version 1.0.</title>
        <authorList>
            <person name="Mudge J."/>
            <person name="Ramaraj T."/>
            <person name="Lindquist I.E."/>
            <person name="Bharti A.K."/>
            <person name="Sundararajan A."/>
            <person name="Cameron C.T."/>
            <person name="Woodward J.E."/>
            <person name="May G.D."/>
            <person name="Brubaker C."/>
            <person name="Broadhvest J."/>
            <person name="Wilkins T.A."/>
        </authorList>
    </citation>
    <scope>NUCLEOTIDE SEQUENCE</scope>
</reference>
<evidence type="ECO:0000313" key="3">
    <source>
        <dbReference type="Proteomes" id="UP000032142"/>
    </source>
</evidence>
<dbReference type="EMBL" id="KN446888">
    <property type="protein sequence ID" value="KHG28890.1"/>
    <property type="molecule type" value="Genomic_DNA"/>
</dbReference>
<dbReference type="AlphaFoldDB" id="A0A0B0P792"/>
<name>A0A0B0P792_GOSAR</name>
<accession>A0A0B0P792</accession>
<protein>
    <submittedName>
        <fullName evidence="1">Erythronate-4-phosphate dehydrogenase</fullName>
    </submittedName>
</protein>
<organism evidence="1 3">
    <name type="scientific">Gossypium arboreum</name>
    <name type="common">Tree cotton</name>
    <name type="synonym">Gossypium nanking</name>
    <dbReference type="NCBI Taxonomy" id="29729"/>
    <lineage>
        <taxon>Eukaryota</taxon>
        <taxon>Viridiplantae</taxon>
        <taxon>Streptophyta</taxon>
        <taxon>Embryophyta</taxon>
        <taxon>Tracheophyta</taxon>
        <taxon>Spermatophyta</taxon>
        <taxon>Magnoliopsida</taxon>
        <taxon>eudicotyledons</taxon>
        <taxon>Gunneridae</taxon>
        <taxon>Pentapetalae</taxon>
        <taxon>rosids</taxon>
        <taxon>malvids</taxon>
        <taxon>Malvales</taxon>
        <taxon>Malvaceae</taxon>
        <taxon>Malvoideae</taxon>
        <taxon>Gossypium</taxon>
    </lineage>
</organism>
<evidence type="ECO:0000313" key="2">
    <source>
        <dbReference type="EMBL" id="KHG28890.1"/>
    </source>
</evidence>
<proteinExistence type="predicted"/>
<sequence length="42" mass="4879">MLHSRVSPRGPYNLWPKSDSTTIEAHGPVLWLYEQVSMYALF</sequence>
<dbReference type="EMBL" id="KN416559">
    <property type="protein sequence ID" value="KHG20752.1"/>
    <property type="molecule type" value="Genomic_DNA"/>
</dbReference>
<gene>
    <name evidence="1" type="ORF">F383_04221</name>
    <name evidence="2" type="ORF">F383_35573</name>
</gene>
<keyword evidence="3" id="KW-1185">Reference proteome</keyword>
<reference evidence="3" key="2">
    <citation type="submission" date="2014-09" db="EMBL/GenBank/DDBJ databases">
        <authorList>
            <person name="Mudge J."/>
            <person name="Ramaraj T."/>
            <person name="Lindquist I.E."/>
            <person name="Bharti A.K."/>
            <person name="Sundararajan A."/>
            <person name="Cameron C.T."/>
            <person name="Woodward J.E."/>
            <person name="May G.D."/>
            <person name="Brubaker C."/>
            <person name="Broadhvest J."/>
            <person name="Wilkins T.A."/>
        </authorList>
    </citation>
    <scope>NUCLEOTIDE SEQUENCE</scope>
    <source>
        <strain evidence="3">cv. AKA8401</strain>
    </source>
</reference>
<evidence type="ECO:0000313" key="1">
    <source>
        <dbReference type="EMBL" id="KHG20752.1"/>
    </source>
</evidence>